<proteinExistence type="predicted"/>
<feature type="compositionally biased region" description="Basic and acidic residues" evidence="5">
    <location>
        <begin position="387"/>
        <end position="400"/>
    </location>
</feature>
<organism evidence="8 9">
    <name type="scientific">Rotaria socialis</name>
    <dbReference type="NCBI Taxonomy" id="392032"/>
    <lineage>
        <taxon>Eukaryota</taxon>
        <taxon>Metazoa</taxon>
        <taxon>Spiralia</taxon>
        <taxon>Gnathifera</taxon>
        <taxon>Rotifera</taxon>
        <taxon>Eurotatoria</taxon>
        <taxon>Bdelloidea</taxon>
        <taxon>Philodinida</taxon>
        <taxon>Philodinidae</taxon>
        <taxon>Rotaria</taxon>
    </lineage>
</organism>
<keyword evidence="3 6" id="KW-1133">Transmembrane helix</keyword>
<keyword evidence="2 6" id="KW-0812">Transmembrane</keyword>
<feature type="region of interest" description="Disordered" evidence="5">
    <location>
        <begin position="387"/>
        <end position="411"/>
    </location>
</feature>
<comment type="subcellular location">
    <subcellularLocation>
        <location evidence="1">Membrane</location>
    </subcellularLocation>
</comment>
<comment type="caution">
    <text evidence="8">The sequence shown here is derived from an EMBL/GenBank/DDBJ whole genome shotgun (WGS) entry which is preliminary data.</text>
</comment>
<evidence type="ECO:0000256" key="6">
    <source>
        <dbReference type="SAM" id="Phobius"/>
    </source>
</evidence>
<feature type="transmembrane region" description="Helical" evidence="6">
    <location>
        <begin position="31"/>
        <end position="58"/>
    </location>
</feature>
<evidence type="ECO:0000256" key="5">
    <source>
        <dbReference type="SAM" id="MobiDB-lite"/>
    </source>
</evidence>
<feature type="domain" description="G-protein coupled receptors family 1 profile" evidence="7">
    <location>
        <begin position="45"/>
        <end position="331"/>
    </location>
</feature>
<evidence type="ECO:0000256" key="4">
    <source>
        <dbReference type="ARBA" id="ARBA00023136"/>
    </source>
</evidence>
<protein>
    <recommendedName>
        <fullName evidence="7">G-protein coupled receptors family 1 profile domain-containing protein</fullName>
    </recommendedName>
</protein>
<evidence type="ECO:0000256" key="2">
    <source>
        <dbReference type="ARBA" id="ARBA00022692"/>
    </source>
</evidence>
<dbReference type="SUPFAM" id="SSF81321">
    <property type="entry name" value="Family A G protein-coupled receptor-like"/>
    <property type="match status" value="1"/>
</dbReference>
<dbReference type="Gene3D" id="1.20.1070.10">
    <property type="entry name" value="Rhodopsin 7-helix transmembrane proteins"/>
    <property type="match status" value="1"/>
</dbReference>
<dbReference type="AlphaFoldDB" id="A0A820KFT8"/>
<keyword evidence="4 6" id="KW-0472">Membrane</keyword>
<feature type="transmembrane region" description="Helical" evidence="6">
    <location>
        <begin position="131"/>
        <end position="152"/>
    </location>
</feature>
<dbReference type="EMBL" id="CAJOBO010001112">
    <property type="protein sequence ID" value="CAF4339273.1"/>
    <property type="molecule type" value="Genomic_DNA"/>
</dbReference>
<accession>A0A820KFT8</accession>
<evidence type="ECO:0000259" key="7">
    <source>
        <dbReference type="PROSITE" id="PS50262"/>
    </source>
</evidence>
<dbReference type="Proteomes" id="UP000663851">
    <property type="component" value="Unassembled WGS sequence"/>
</dbReference>
<dbReference type="GO" id="GO:0016020">
    <property type="term" value="C:membrane"/>
    <property type="evidence" value="ECO:0007669"/>
    <property type="project" value="UniProtKB-SubCell"/>
</dbReference>
<evidence type="ECO:0000256" key="3">
    <source>
        <dbReference type="ARBA" id="ARBA00022989"/>
    </source>
</evidence>
<dbReference type="InterPro" id="IPR017452">
    <property type="entry name" value="GPCR_Rhodpsn_7TM"/>
</dbReference>
<evidence type="ECO:0000313" key="9">
    <source>
        <dbReference type="Proteomes" id="UP000663851"/>
    </source>
</evidence>
<feature type="transmembrane region" description="Helical" evidence="6">
    <location>
        <begin position="275"/>
        <end position="294"/>
    </location>
</feature>
<name>A0A820KFT8_9BILA</name>
<gene>
    <name evidence="8" type="ORF">HFQ381_LOCUS15992</name>
</gene>
<dbReference type="PROSITE" id="PS50262">
    <property type="entry name" value="G_PROTEIN_RECEP_F1_2"/>
    <property type="match status" value="1"/>
</dbReference>
<evidence type="ECO:0000256" key="1">
    <source>
        <dbReference type="ARBA" id="ARBA00004370"/>
    </source>
</evidence>
<reference evidence="8" key="1">
    <citation type="submission" date="2021-02" db="EMBL/GenBank/DDBJ databases">
        <authorList>
            <person name="Nowell W R."/>
        </authorList>
    </citation>
    <scope>NUCLEOTIDE SEQUENCE</scope>
</reference>
<sequence length="482" mass="56194">MDGNESVHLFGLNQTNRFSYESLSHISYHRYVFFAVSSALLGLPSNILLLVILVRIGLFDKRQHVLSRLPFIKIQSTGSFERFLFEVVFIDTLLIIYHFVDNFLSYIHEDRSAGQHYLIHVSDFCCKFFTYFAKMSISLTTWLLLFLILNQLTLTMEHNNDNNHHRSCWSRGLYYVNAKYSTVFLIFIFSVYNIYPIEVLKYQKKEYQKDYDQGGVSNACSMSTEGASATLLKATNYGYYLLGVAIPCVIILGISITIIYRACRKNRNTNKECNSLYYIAATIGILHALFNLPARISDLLLMFVNPYAYESFFPRLIKFNHESHSFMPLSYGYKCFICILMSRRFRLHAKSVLCFLIESKYEDRHTIERRNSNNEWQQLTKLKKLEKTNHHHHQVTESRSNKKQAGKALSRKFPYSQINKDDVQRYKTSETTSWMRPYFTRNEKHHALRPCGPSASCHEISTISSSLPSTIVEFPEIHSPKN</sequence>
<feature type="transmembrane region" description="Helical" evidence="6">
    <location>
        <begin position="237"/>
        <end position="263"/>
    </location>
</feature>
<evidence type="ECO:0000313" key="8">
    <source>
        <dbReference type="EMBL" id="CAF4339273.1"/>
    </source>
</evidence>
<feature type="transmembrane region" description="Helical" evidence="6">
    <location>
        <begin position="79"/>
        <end position="100"/>
    </location>
</feature>
<feature type="transmembrane region" description="Helical" evidence="6">
    <location>
        <begin position="173"/>
        <end position="195"/>
    </location>
</feature>